<dbReference type="Proteomes" id="UP000033163">
    <property type="component" value="Chromosome I"/>
</dbReference>
<name>A0A0E4HDC6_9BACL</name>
<dbReference type="KEGG" id="pri:PRIO_4602"/>
<protein>
    <submittedName>
        <fullName evidence="1">Uncharacterized protein</fullName>
    </submittedName>
</protein>
<accession>A0A0E4HDC6</accession>
<proteinExistence type="predicted"/>
<gene>
    <name evidence="1" type="ORF">PRIO_4602</name>
</gene>
<organism evidence="1 2">
    <name type="scientific">Paenibacillus riograndensis SBR5</name>
    <dbReference type="NCBI Taxonomy" id="1073571"/>
    <lineage>
        <taxon>Bacteria</taxon>
        <taxon>Bacillati</taxon>
        <taxon>Bacillota</taxon>
        <taxon>Bacilli</taxon>
        <taxon>Bacillales</taxon>
        <taxon>Paenibacillaceae</taxon>
        <taxon>Paenibacillus</taxon>
        <taxon>Paenibacillus sonchi group</taxon>
    </lineage>
</organism>
<dbReference type="AlphaFoldDB" id="A0A0E4HDC6"/>
<reference evidence="2" key="1">
    <citation type="submission" date="2015-03" db="EMBL/GenBank/DDBJ databases">
        <authorList>
            <person name="Wibberg D."/>
        </authorList>
    </citation>
    <scope>NUCLEOTIDE SEQUENCE [LARGE SCALE GENOMIC DNA]</scope>
</reference>
<dbReference type="EMBL" id="LN831776">
    <property type="protein sequence ID" value="CQR57004.1"/>
    <property type="molecule type" value="Genomic_DNA"/>
</dbReference>
<dbReference type="HOGENOM" id="CLU_130940_0_0_9"/>
<dbReference type="PATRIC" id="fig|1073571.4.peg.4940"/>
<evidence type="ECO:0000313" key="1">
    <source>
        <dbReference type="EMBL" id="CQR57004.1"/>
    </source>
</evidence>
<evidence type="ECO:0000313" key="2">
    <source>
        <dbReference type="Proteomes" id="UP000033163"/>
    </source>
</evidence>
<sequence length="175" mass="19916">MLNVRKLANIVEELLEIDPYIPIKIRWGKWNEILDPTIYWRTGDFKKSLIEIGISSESGLIRTVTVVHSDKIISDSTGINWPDIVQEGTPIFKVSNWPENGRLDENGAFEIWLSKTEVNLVLSKNTIVKKVISGRVCFGLDSCSNVCLVSVCTLSDEEEMQVKDTLEYMIRQNQI</sequence>
<dbReference type="RefSeq" id="WP_046504810.1">
    <property type="nucleotide sequence ID" value="NZ_LN831776.1"/>
</dbReference>